<dbReference type="Pfam" id="PF03600">
    <property type="entry name" value="CitMHS"/>
    <property type="match status" value="1"/>
</dbReference>
<dbReference type="AlphaFoldDB" id="A0A9W9Y9N9"/>
<evidence type="ECO:0000256" key="6">
    <source>
        <dbReference type="SAM" id="MobiDB-lite"/>
    </source>
</evidence>
<feature type="domain" description="Citrate transporter-like" evidence="8">
    <location>
        <begin position="269"/>
        <end position="708"/>
    </location>
</feature>
<evidence type="ECO:0000259" key="8">
    <source>
        <dbReference type="Pfam" id="PF03600"/>
    </source>
</evidence>
<comment type="caution">
    <text evidence="9">The sequence shown here is derived from an EMBL/GenBank/DDBJ whole genome shotgun (WGS) entry which is preliminary data.</text>
</comment>
<comment type="subcellular location">
    <subcellularLocation>
        <location evidence="1">Membrane</location>
        <topology evidence="1">Multi-pass membrane protein</topology>
    </subcellularLocation>
</comment>
<keyword evidence="9" id="KW-0418">Kinase</keyword>
<evidence type="ECO:0000256" key="3">
    <source>
        <dbReference type="ARBA" id="ARBA00022692"/>
    </source>
</evidence>
<gene>
    <name evidence="9" type="primary">OCA2</name>
    <name evidence="9" type="ORF">OS493_026644</name>
</gene>
<dbReference type="InterPro" id="IPR051475">
    <property type="entry name" value="Diverse_Ion_Transporter"/>
</dbReference>
<feature type="transmembrane region" description="Helical" evidence="7">
    <location>
        <begin position="317"/>
        <end position="337"/>
    </location>
</feature>
<dbReference type="PANTHER" id="PTHR43568">
    <property type="entry name" value="P PROTEIN"/>
    <property type="match status" value="1"/>
</dbReference>
<dbReference type="Proteomes" id="UP001163046">
    <property type="component" value="Unassembled WGS sequence"/>
</dbReference>
<proteinExistence type="predicted"/>
<evidence type="ECO:0000256" key="5">
    <source>
        <dbReference type="ARBA" id="ARBA00023136"/>
    </source>
</evidence>
<keyword evidence="3 7" id="KW-0812">Transmembrane</keyword>
<evidence type="ECO:0000313" key="10">
    <source>
        <dbReference type="Proteomes" id="UP001163046"/>
    </source>
</evidence>
<dbReference type="CDD" id="cd01116">
    <property type="entry name" value="P_permease"/>
    <property type="match status" value="1"/>
</dbReference>
<evidence type="ECO:0000256" key="1">
    <source>
        <dbReference type="ARBA" id="ARBA00004141"/>
    </source>
</evidence>
<reference evidence="9" key="1">
    <citation type="submission" date="2023-01" db="EMBL/GenBank/DDBJ databases">
        <title>Genome assembly of the deep-sea coral Lophelia pertusa.</title>
        <authorList>
            <person name="Herrera S."/>
            <person name="Cordes E."/>
        </authorList>
    </citation>
    <scope>NUCLEOTIDE SEQUENCE</scope>
    <source>
        <strain evidence="9">USNM1676648</strain>
        <tissue evidence="9">Polyp</tissue>
    </source>
</reference>
<organism evidence="9 10">
    <name type="scientific">Desmophyllum pertusum</name>
    <dbReference type="NCBI Taxonomy" id="174260"/>
    <lineage>
        <taxon>Eukaryota</taxon>
        <taxon>Metazoa</taxon>
        <taxon>Cnidaria</taxon>
        <taxon>Anthozoa</taxon>
        <taxon>Hexacorallia</taxon>
        <taxon>Scleractinia</taxon>
        <taxon>Caryophylliina</taxon>
        <taxon>Caryophylliidae</taxon>
        <taxon>Desmophyllum</taxon>
    </lineage>
</organism>
<evidence type="ECO:0000256" key="2">
    <source>
        <dbReference type="ARBA" id="ARBA00022448"/>
    </source>
</evidence>
<dbReference type="GO" id="GO:0016301">
    <property type="term" value="F:kinase activity"/>
    <property type="evidence" value="ECO:0007669"/>
    <property type="project" value="UniProtKB-KW"/>
</dbReference>
<sequence>MASRRFQDVVTDSSPQSTTTNSPFTSCQSLSGTDSPIFQSPRSSPDVEIMRSEGTDPTENTPLITHEDHYGGSMSLVFTGNSSNSFEPEVISFWKHIRNVSKKIKPWFFFVLAVTFSVIFAMNDEIPETAKLMCVSHSFPEYFALSGTEDSVVTVVVSGPFIGADENVKPEQNLTIGLVTRNDTTTILSEVLTDIGINNCSSTRCETLMNPITIERRLKLAQKDNISHMMLALTLNTSFPIAISLKYYVEPVTLDIQVTIAFVILIGVYILIILELVHRATAAMLGALAALSFLSHMNKRPSLETIITWVEWETLSLLFGMMILVAVFAKTGFFDYVALKAYKLSRGHVWALITLLCTCTAVISAVLDNVTVILLLTPVTVTLCQVLNLNPTPILIAEVIFSNIGGTATAIGDPPNVILVSNKDLQKEVSFYIGITFADFTKHLIGGIVFCLVVAYGVLRLLYWNVKIVNDDPPIIEELKREAEIWKRSADRLLVVSAEEKTVKLLLMQKAMTLENIVRNMKRTTSRREAFQQSLQELERKYVIRDKVLLMKSSLVITLVIVLFFVHSFVTGLYLGIGWIAMLGAILLILLADVTHIEDLMEQVEWTTLVFFSALFILMKSLNELGLMDYLGNQTSSLIEYLGSDDGNKNGGDNQLAIALIVVVWVSALVSSFIDNIPFTTAMIPVILELNQKNNISLQPLVWALAMGSCLGGNGTLIGASANVVCAGLAEQYGYPITFNNFFKIGFPIMLATTATATAYLLISHA</sequence>
<feature type="transmembrane region" description="Helical" evidence="7">
    <location>
        <begin position="226"/>
        <end position="248"/>
    </location>
</feature>
<dbReference type="GO" id="GO:0055085">
    <property type="term" value="P:transmembrane transport"/>
    <property type="evidence" value="ECO:0007669"/>
    <property type="project" value="InterPro"/>
</dbReference>
<keyword evidence="4 7" id="KW-1133">Transmembrane helix</keyword>
<keyword evidence="2" id="KW-0813">Transport</keyword>
<name>A0A9W9Y9N9_9CNID</name>
<protein>
    <submittedName>
        <fullName evidence="9">Protein kinase</fullName>
    </submittedName>
</protein>
<dbReference type="InterPro" id="IPR004680">
    <property type="entry name" value="Cit_transptr-like_dom"/>
</dbReference>
<feature type="transmembrane region" description="Helical" evidence="7">
    <location>
        <begin position="573"/>
        <end position="592"/>
    </location>
</feature>
<feature type="transmembrane region" description="Helical" evidence="7">
    <location>
        <begin position="254"/>
        <end position="274"/>
    </location>
</feature>
<dbReference type="PANTHER" id="PTHR43568:SF1">
    <property type="entry name" value="P PROTEIN"/>
    <property type="match status" value="1"/>
</dbReference>
<feature type="transmembrane region" description="Helical" evidence="7">
    <location>
        <begin position="444"/>
        <end position="463"/>
    </location>
</feature>
<accession>A0A9W9Y9N9</accession>
<dbReference type="OrthoDB" id="442352at2759"/>
<evidence type="ECO:0000313" key="9">
    <source>
        <dbReference type="EMBL" id="KAJ7327765.1"/>
    </source>
</evidence>
<feature type="transmembrane region" description="Helical" evidence="7">
    <location>
        <begin position="549"/>
        <end position="567"/>
    </location>
</feature>
<keyword evidence="9" id="KW-0808">Transferase</keyword>
<keyword evidence="10" id="KW-1185">Reference proteome</keyword>
<feature type="transmembrane region" description="Helical" evidence="7">
    <location>
        <begin position="701"/>
        <end position="730"/>
    </location>
</feature>
<keyword evidence="5 7" id="KW-0472">Membrane</keyword>
<feature type="region of interest" description="Disordered" evidence="6">
    <location>
        <begin position="1"/>
        <end position="63"/>
    </location>
</feature>
<feature type="transmembrane region" description="Helical" evidence="7">
    <location>
        <begin position="106"/>
        <end position="123"/>
    </location>
</feature>
<feature type="transmembrane region" description="Helical" evidence="7">
    <location>
        <begin position="656"/>
        <end position="674"/>
    </location>
</feature>
<feature type="transmembrane region" description="Helical" evidence="7">
    <location>
        <begin position="349"/>
        <end position="367"/>
    </location>
</feature>
<evidence type="ECO:0000256" key="4">
    <source>
        <dbReference type="ARBA" id="ARBA00022989"/>
    </source>
</evidence>
<evidence type="ECO:0000256" key="7">
    <source>
        <dbReference type="SAM" id="Phobius"/>
    </source>
</evidence>
<feature type="compositionally biased region" description="Polar residues" evidence="6">
    <location>
        <begin position="10"/>
        <end position="43"/>
    </location>
</feature>
<feature type="transmembrane region" description="Helical" evidence="7">
    <location>
        <begin position="604"/>
        <end position="622"/>
    </location>
</feature>
<dbReference type="GO" id="GO:0016020">
    <property type="term" value="C:membrane"/>
    <property type="evidence" value="ECO:0007669"/>
    <property type="project" value="UniProtKB-SubCell"/>
</dbReference>
<feature type="transmembrane region" description="Helical" evidence="7">
    <location>
        <begin position="742"/>
        <end position="763"/>
    </location>
</feature>
<dbReference type="EMBL" id="MU827800">
    <property type="protein sequence ID" value="KAJ7327765.1"/>
    <property type="molecule type" value="Genomic_DNA"/>
</dbReference>